<dbReference type="EMBL" id="GBRH01178590">
    <property type="protein sequence ID" value="JAE19306.1"/>
    <property type="molecule type" value="Transcribed_RNA"/>
</dbReference>
<sequence>MSVLPALLKPSIKEVYVTFVRATSFLTRKE</sequence>
<evidence type="ECO:0000313" key="1">
    <source>
        <dbReference type="EMBL" id="JAE19306.1"/>
    </source>
</evidence>
<protein>
    <submittedName>
        <fullName evidence="1">Uncharacterized protein</fullName>
    </submittedName>
</protein>
<name>A0A0A9G9S7_ARUDO</name>
<reference evidence="1" key="1">
    <citation type="submission" date="2014-09" db="EMBL/GenBank/DDBJ databases">
        <authorList>
            <person name="Magalhaes I.L.F."/>
            <person name="Oliveira U."/>
            <person name="Santos F.R."/>
            <person name="Vidigal T.H.D.A."/>
            <person name="Brescovit A.D."/>
            <person name="Santos A.J."/>
        </authorList>
    </citation>
    <scope>NUCLEOTIDE SEQUENCE</scope>
    <source>
        <tissue evidence="1">Shoot tissue taken approximately 20 cm above the soil surface</tissue>
    </source>
</reference>
<accession>A0A0A9G9S7</accession>
<dbReference type="AlphaFoldDB" id="A0A0A9G9S7"/>
<reference evidence="1" key="2">
    <citation type="journal article" date="2015" name="Data Brief">
        <title>Shoot transcriptome of the giant reed, Arundo donax.</title>
        <authorList>
            <person name="Barrero R.A."/>
            <person name="Guerrero F.D."/>
            <person name="Moolhuijzen P."/>
            <person name="Goolsby J.A."/>
            <person name="Tidwell J."/>
            <person name="Bellgard S.E."/>
            <person name="Bellgard M.I."/>
        </authorList>
    </citation>
    <scope>NUCLEOTIDE SEQUENCE</scope>
    <source>
        <tissue evidence="1">Shoot tissue taken approximately 20 cm above the soil surface</tissue>
    </source>
</reference>
<organism evidence="1">
    <name type="scientific">Arundo donax</name>
    <name type="common">Giant reed</name>
    <name type="synonym">Donax arundinaceus</name>
    <dbReference type="NCBI Taxonomy" id="35708"/>
    <lineage>
        <taxon>Eukaryota</taxon>
        <taxon>Viridiplantae</taxon>
        <taxon>Streptophyta</taxon>
        <taxon>Embryophyta</taxon>
        <taxon>Tracheophyta</taxon>
        <taxon>Spermatophyta</taxon>
        <taxon>Magnoliopsida</taxon>
        <taxon>Liliopsida</taxon>
        <taxon>Poales</taxon>
        <taxon>Poaceae</taxon>
        <taxon>PACMAD clade</taxon>
        <taxon>Arundinoideae</taxon>
        <taxon>Arundineae</taxon>
        <taxon>Arundo</taxon>
    </lineage>
</organism>
<proteinExistence type="predicted"/>